<dbReference type="InterPro" id="IPR001320">
    <property type="entry name" value="Iontro_rcpt_C"/>
</dbReference>
<sequence length="578" mass="65293">MIITWRCVNVVLVLCAVTATNSNLNPILTYLNGGTRPPSVQPRPNHGSSNHTDPRFTLSTMASAELTDIQFEAYTKHSMLKTKGRSITLLKDGMKNDAETENDWLMLLLQRVLEQISNCSLVMAVDPIYLTSFNIFRLTALPHPKQVVVVRDERDLLKVVWGGSLCRVYLFLLQHPQPLLSFADKHIRAWDYYAKYIIVGLTVEELEALTYTKKGRKTQHIVGLVKSEKPGEWKVYINQLYSRQNVKLLTNWRFTNFTYNVDIFPDKISNLHGATLNVTVFFEKDEAGNPRIYGRDVEVVRALAAACNFILNFREVPQGEVWGELLPNGSWNGLIGMLGSGDGDLGIANIFITSLLGRRDYQHFSAPFHQSVNCVILRVSPPVPRWQAPSWPFRSDTWITLAVGLILSGPVIYVLAYVSAKSLGKLPFLQSLTSSYFHVFAMHLREPLPREPSTNASRLSVAFLWIYVMVLGISYSSNLTAFLTVVRQPRSIDTFKELLDSDLPVVGLGPIFGNLMKTSVNVYLKELFKNFVSMPSEPELLLKEGRAGYLTSYHNSEYFIAQVNSEYSQPIVRSMKVN</sequence>
<dbReference type="Pfam" id="PF10613">
    <property type="entry name" value="Lig_chan-Glu_bd"/>
    <property type="match status" value="1"/>
</dbReference>
<evidence type="ECO:0000256" key="2">
    <source>
        <dbReference type="ARBA" id="ARBA00008685"/>
    </source>
</evidence>
<evidence type="ECO:0000256" key="3">
    <source>
        <dbReference type="ARBA" id="ARBA00022448"/>
    </source>
</evidence>
<dbReference type="GO" id="GO:0015276">
    <property type="term" value="F:ligand-gated monoatomic ion channel activity"/>
    <property type="evidence" value="ECO:0007669"/>
    <property type="project" value="InterPro"/>
</dbReference>
<evidence type="ECO:0000256" key="7">
    <source>
        <dbReference type="ARBA" id="ARBA00023065"/>
    </source>
</evidence>
<protein>
    <recommendedName>
        <fullName evidence="16">Ionotropic glutamate receptor L-glutamate and glycine-binding domain-containing protein</fullName>
    </recommendedName>
</protein>
<evidence type="ECO:0000256" key="8">
    <source>
        <dbReference type="ARBA" id="ARBA00023136"/>
    </source>
</evidence>
<evidence type="ECO:0000256" key="10">
    <source>
        <dbReference type="ARBA" id="ARBA00023180"/>
    </source>
</evidence>
<dbReference type="GO" id="GO:0050906">
    <property type="term" value="P:detection of stimulus involved in sensory perception"/>
    <property type="evidence" value="ECO:0007669"/>
    <property type="project" value="UniProtKB-ARBA"/>
</dbReference>
<feature type="signal peptide" evidence="15">
    <location>
        <begin position="1"/>
        <end position="22"/>
    </location>
</feature>
<dbReference type="SMART" id="SM00918">
    <property type="entry name" value="Lig_chan-Glu_bd"/>
    <property type="match status" value="1"/>
</dbReference>
<dbReference type="Gene3D" id="1.10.287.70">
    <property type="match status" value="1"/>
</dbReference>
<keyword evidence="10" id="KW-0325">Glycoprotein</keyword>
<dbReference type="Pfam" id="PF00060">
    <property type="entry name" value="Lig_chan"/>
    <property type="match status" value="1"/>
</dbReference>
<keyword evidence="11" id="KW-1071">Ligand-gated ion channel</keyword>
<keyword evidence="15" id="KW-0732">Signal</keyword>
<name>A0AAE1PRK3_9EUCA</name>
<evidence type="ECO:0000313" key="17">
    <source>
        <dbReference type="EMBL" id="KAK4312776.1"/>
    </source>
</evidence>
<evidence type="ECO:0000256" key="11">
    <source>
        <dbReference type="ARBA" id="ARBA00023286"/>
    </source>
</evidence>
<evidence type="ECO:0000256" key="12">
    <source>
        <dbReference type="ARBA" id="ARBA00023303"/>
    </source>
</evidence>
<keyword evidence="5 14" id="KW-0812">Transmembrane</keyword>
<evidence type="ECO:0000256" key="1">
    <source>
        <dbReference type="ARBA" id="ARBA00004651"/>
    </source>
</evidence>
<keyword evidence="8 14" id="KW-0472">Membrane</keyword>
<dbReference type="EMBL" id="JAWZYT010001378">
    <property type="protein sequence ID" value="KAK4312776.1"/>
    <property type="molecule type" value="Genomic_DNA"/>
</dbReference>
<evidence type="ECO:0000256" key="4">
    <source>
        <dbReference type="ARBA" id="ARBA00022475"/>
    </source>
</evidence>
<dbReference type="AlphaFoldDB" id="A0AAE1PRK3"/>
<gene>
    <name evidence="17" type="ORF">Pmani_015790</name>
</gene>
<keyword evidence="12" id="KW-0407">Ion channel</keyword>
<evidence type="ECO:0000259" key="16">
    <source>
        <dbReference type="SMART" id="SM00918"/>
    </source>
</evidence>
<dbReference type="GO" id="GO:0005886">
    <property type="term" value="C:plasma membrane"/>
    <property type="evidence" value="ECO:0007669"/>
    <property type="project" value="UniProtKB-SubCell"/>
</dbReference>
<dbReference type="PANTHER" id="PTHR42643">
    <property type="entry name" value="IONOTROPIC RECEPTOR 20A-RELATED"/>
    <property type="match status" value="1"/>
</dbReference>
<evidence type="ECO:0000256" key="14">
    <source>
        <dbReference type="SAM" id="Phobius"/>
    </source>
</evidence>
<keyword evidence="3" id="KW-0813">Transport</keyword>
<evidence type="ECO:0000256" key="5">
    <source>
        <dbReference type="ARBA" id="ARBA00022692"/>
    </source>
</evidence>
<dbReference type="SUPFAM" id="SSF53850">
    <property type="entry name" value="Periplasmic binding protein-like II"/>
    <property type="match status" value="1"/>
</dbReference>
<comment type="similarity">
    <text evidence="2">Belongs to the glutamate-gated ion channel (TC 1.A.10.1) family.</text>
</comment>
<feature type="transmembrane region" description="Helical" evidence="14">
    <location>
        <begin position="398"/>
        <end position="419"/>
    </location>
</feature>
<dbReference type="Proteomes" id="UP001292094">
    <property type="component" value="Unassembled WGS sequence"/>
</dbReference>
<feature type="transmembrane region" description="Helical" evidence="14">
    <location>
        <begin position="464"/>
        <end position="486"/>
    </location>
</feature>
<comment type="subcellular location">
    <subcellularLocation>
        <location evidence="1">Cell membrane</location>
        <topology evidence="1">Multi-pass membrane protein</topology>
    </subcellularLocation>
</comment>
<accession>A0AAE1PRK3</accession>
<feature type="chain" id="PRO_5042206490" description="Ionotropic glutamate receptor L-glutamate and glycine-binding domain-containing protein" evidence="15">
    <location>
        <begin position="23"/>
        <end position="578"/>
    </location>
</feature>
<comment type="caution">
    <text evidence="17">The sequence shown here is derived from an EMBL/GenBank/DDBJ whole genome shotgun (WGS) entry which is preliminary data.</text>
</comment>
<proteinExistence type="inferred from homology"/>
<dbReference type="InterPro" id="IPR052192">
    <property type="entry name" value="Insect_Ionotropic_Sensory_Rcpt"/>
</dbReference>
<keyword evidence="4" id="KW-1003">Cell membrane</keyword>
<feature type="region of interest" description="Disordered" evidence="13">
    <location>
        <begin position="35"/>
        <end position="54"/>
    </location>
</feature>
<evidence type="ECO:0000313" key="18">
    <source>
        <dbReference type="Proteomes" id="UP001292094"/>
    </source>
</evidence>
<keyword evidence="6 14" id="KW-1133">Transmembrane helix</keyword>
<reference evidence="17" key="1">
    <citation type="submission" date="2023-11" db="EMBL/GenBank/DDBJ databases">
        <title>Genome assemblies of two species of porcelain crab, Petrolisthes cinctipes and Petrolisthes manimaculis (Anomura: Porcellanidae).</title>
        <authorList>
            <person name="Angst P."/>
        </authorList>
    </citation>
    <scope>NUCLEOTIDE SEQUENCE</scope>
    <source>
        <strain evidence="17">PB745_02</strain>
        <tissue evidence="17">Gill</tissue>
    </source>
</reference>
<feature type="domain" description="Ionotropic glutamate receptor L-glutamate and glycine-binding" evidence="16">
    <location>
        <begin position="280"/>
        <end position="340"/>
    </location>
</feature>
<dbReference type="InterPro" id="IPR019594">
    <property type="entry name" value="Glu/Gly-bd"/>
</dbReference>
<evidence type="ECO:0000256" key="9">
    <source>
        <dbReference type="ARBA" id="ARBA00023170"/>
    </source>
</evidence>
<dbReference type="Gene3D" id="3.40.190.10">
    <property type="entry name" value="Periplasmic binding protein-like II"/>
    <property type="match status" value="1"/>
</dbReference>
<keyword evidence="7" id="KW-0406">Ion transport</keyword>
<evidence type="ECO:0000256" key="13">
    <source>
        <dbReference type="SAM" id="MobiDB-lite"/>
    </source>
</evidence>
<dbReference type="PANTHER" id="PTHR42643:SF38">
    <property type="entry name" value="IONOTROPIC RECEPTOR 100A"/>
    <property type="match status" value="1"/>
</dbReference>
<evidence type="ECO:0000256" key="6">
    <source>
        <dbReference type="ARBA" id="ARBA00022989"/>
    </source>
</evidence>
<organism evidence="17 18">
    <name type="scientific">Petrolisthes manimaculis</name>
    <dbReference type="NCBI Taxonomy" id="1843537"/>
    <lineage>
        <taxon>Eukaryota</taxon>
        <taxon>Metazoa</taxon>
        <taxon>Ecdysozoa</taxon>
        <taxon>Arthropoda</taxon>
        <taxon>Crustacea</taxon>
        <taxon>Multicrustacea</taxon>
        <taxon>Malacostraca</taxon>
        <taxon>Eumalacostraca</taxon>
        <taxon>Eucarida</taxon>
        <taxon>Decapoda</taxon>
        <taxon>Pleocyemata</taxon>
        <taxon>Anomura</taxon>
        <taxon>Galatheoidea</taxon>
        <taxon>Porcellanidae</taxon>
        <taxon>Petrolisthes</taxon>
    </lineage>
</organism>
<keyword evidence="18" id="KW-1185">Reference proteome</keyword>
<evidence type="ECO:0000256" key="15">
    <source>
        <dbReference type="SAM" id="SignalP"/>
    </source>
</evidence>
<keyword evidence="9" id="KW-0675">Receptor</keyword>